<accession>A0A023FZ09</accession>
<evidence type="ECO:0000313" key="2">
    <source>
        <dbReference type="EMBL" id="JAC27106.1"/>
    </source>
</evidence>
<dbReference type="AlphaFoldDB" id="A0A023FZ09"/>
<protein>
    <submittedName>
        <fullName evidence="2">Putative secreted protein</fullName>
    </submittedName>
</protein>
<feature type="chain" id="PRO_5001520321" evidence="1">
    <location>
        <begin position="22"/>
        <end position="90"/>
    </location>
</feature>
<keyword evidence="1" id="KW-0732">Signal</keyword>
<name>A0A023FZ09_AMBPA</name>
<organism evidence="2">
    <name type="scientific">Amblyomma parvum</name>
    <name type="common">South American tick</name>
    <dbReference type="NCBI Taxonomy" id="251391"/>
    <lineage>
        <taxon>Eukaryota</taxon>
        <taxon>Metazoa</taxon>
        <taxon>Ecdysozoa</taxon>
        <taxon>Arthropoda</taxon>
        <taxon>Chelicerata</taxon>
        <taxon>Arachnida</taxon>
        <taxon>Acari</taxon>
        <taxon>Parasitiformes</taxon>
        <taxon>Ixodida</taxon>
        <taxon>Ixodoidea</taxon>
        <taxon>Ixodidae</taxon>
        <taxon>Amblyomminae</taxon>
        <taxon>Amblyomma</taxon>
    </lineage>
</organism>
<evidence type="ECO:0000256" key="1">
    <source>
        <dbReference type="SAM" id="SignalP"/>
    </source>
</evidence>
<reference evidence="2" key="1">
    <citation type="submission" date="2014-03" db="EMBL/GenBank/DDBJ databases">
        <title>The sialotranscriptome of Amblyomma triste, Amblyomma parvum and Amblyomma cajennense ticks, uncovered by 454-based RNA-seq.</title>
        <authorList>
            <person name="Garcia G.R."/>
            <person name="Gardinassi L.G."/>
            <person name="Ribeiro J.M."/>
            <person name="Anatrielo E."/>
            <person name="Ferreira B.R."/>
            <person name="Moreira H.N."/>
            <person name="Mafra C."/>
            <person name="Olegario M.M."/>
            <person name="Szabo P.J."/>
            <person name="Miranda-Santos I.K."/>
            <person name="Maruyama S.R."/>
        </authorList>
    </citation>
    <scope>NUCLEOTIDE SEQUENCE</scope>
    <source>
        <strain evidence="2">Araguapaz</strain>
        <tissue evidence="2">Salivary glands</tissue>
    </source>
</reference>
<sequence length="90" mass="10618">MEATAFTILLVLFTGGYFASAQYKFQGQFDKFCNFTDVKKTKLCLALKRNTEICQVSYYIQQRCLMKCATKQRSIISTFQYFWRTSSRDF</sequence>
<feature type="signal peptide" evidence="1">
    <location>
        <begin position="1"/>
        <end position="21"/>
    </location>
</feature>
<proteinExistence type="evidence at transcript level"/>
<dbReference type="EMBL" id="GBBL01000214">
    <property type="protein sequence ID" value="JAC27106.1"/>
    <property type="molecule type" value="mRNA"/>
</dbReference>